<proteinExistence type="predicted"/>
<feature type="region of interest" description="Disordered" evidence="1">
    <location>
        <begin position="1"/>
        <end position="79"/>
    </location>
</feature>
<dbReference type="Ensembl" id="ENSORLT00015025777.1">
    <property type="protein sequence ID" value="ENSORLP00015017369.1"/>
    <property type="gene ID" value="ENSORLG00015018395.1"/>
</dbReference>
<name>A0A3P9IBT0_ORYLA</name>
<dbReference type="AlphaFoldDB" id="A0A3P9IBT0"/>
<dbReference type="Pfam" id="PF15017">
    <property type="entry name" value="WRNPLPNID"/>
    <property type="match status" value="1"/>
</dbReference>
<protein>
    <recommendedName>
        <fullName evidence="2">Putative WW-binding domain-containing protein</fullName>
    </recommendedName>
</protein>
<dbReference type="InterPro" id="IPR033461">
    <property type="entry name" value="WRNPLPNID"/>
</dbReference>
<feature type="compositionally biased region" description="Basic and acidic residues" evidence="1">
    <location>
        <begin position="1"/>
        <end position="10"/>
    </location>
</feature>
<reference key="1">
    <citation type="journal article" date="2007" name="Nature">
        <title>The medaka draft genome and insights into vertebrate genome evolution.</title>
        <authorList>
            <person name="Kasahara M."/>
            <person name="Naruse K."/>
            <person name="Sasaki S."/>
            <person name="Nakatani Y."/>
            <person name="Qu W."/>
            <person name="Ahsan B."/>
            <person name="Yamada T."/>
            <person name="Nagayasu Y."/>
            <person name="Doi K."/>
            <person name="Kasai Y."/>
            <person name="Jindo T."/>
            <person name="Kobayashi D."/>
            <person name="Shimada A."/>
            <person name="Toyoda A."/>
            <person name="Kuroki Y."/>
            <person name="Fujiyama A."/>
            <person name="Sasaki T."/>
            <person name="Shimizu A."/>
            <person name="Asakawa S."/>
            <person name="Shimizu N."/>
            <person name="Hashimoto S."/>
            <person name="Yang J."/>
            <person name="Lee Y."/>
            <person name="Matsushima K."/>
            <person name="Sugano S."/>
            <person name="Sakaizumi M."/>
            <person name="Narita T."/>
            <person name="Ohishi K."/>
            <person name="Haga S."/>
            <person name="Ohta F."/>
            <person name="Nomoto H."/>
            <person name="Nogata K."/>
            <person name="Morishita T."/>
            <person name="Endo T."/>
            <person name="Shin-I T."/>
            <person name="Takeda H."/>
            <person name="Morishita S."/>
            <person name="Kohara Y."/>
        </authorList>
    </citation>
    <scope>NUCLEOTIDE SEQUENCE [LARGE SCALE GENOMIC DNA]</scope>
    <source>
        <strain>Hd-rR</strain>
    </source>
</reference>
<evidence type="ECO:0000313" key="4">
    <source>
        <dbReference type="Proteomes" id="UP000265200"/>
    </source>
</evidence>
<feature type="domain" description="Putative WW-binding" evidence="2">
    <location>
        <begin position="80"/>
        <end position="120"/>
    </location>
</feature>
<organism evidence="3 4">
    <name type="scientific">Oryzias latipes</name>
    <name type="common">Japanese rice fish</name>
    <name type="synonym">Japanese killifish</name>
    <dbReference type="NCBI Taxonomy" id="8090"/>
    <lineage>
        <taxon>Eukaryota</taxon>
        <taxon>Metazoa</taxon>
        <taxon>Chordata</taxon>
        <taxon>Craniata</taxon>
        <taxon>Vertebrata</taxon>
        <taxon>Euteleostomi</taxon>
        <taxon>Actinopterygii</taxon>
        <taxon>Neopterygii</taxon>
        <taxon>Teleostei</taxon>
        <taxon>Neoteleostei</taxon>
        <taxon>Acanthomorphata</taxon>
        <taxon>Ovalentaria</taxon>
        <taxon>Atherinomorphae</taxon>
        <taxon>Beloniformes</taxon>
        <taxon>Adrianichthyidae</taxon>
        <taxon>Oryziinae</taxon>
        <taxon>Oryzias</taxon>
    </lineage>
</organism>
<sequence>MEECVKKEGECPAIPTPRPLPQRQPGPPQRHTGAGREQPPPGRPNPPHRPRPAGSPRGPQSQRAGRHGGKETPDDEDCTYNSFHFWRVPLPELDLSLLDDGPGADSKTKEQSKISDSCSDAMES</sequence>
<accession>A0A3P9IBT0</accession>
<evidence type="ECO:0000256" key="1">
    <source>
        <dbReference type="SAM" id="MobiDB-lite"/>
    </source>
</evidence>
<dbReference type="Proteomes" id="UP000265200">
    <property type="component" value="Chromosome 9"/>
</dbReference>
<reference evidence="3" key="4">
    <citation type="submission" date="2025-09" db="UniProtKB">
        <authorList>
            <consortium name="Ensembl"/>
        </authorList>
    </citation>
    <scope>IDENTIFICATION</scope>
    <source>
        <strain evidence="3">HSOK</strain>
    </source>
</reference>
<feature type="region of interest" description="Disordered" evidence="1">
    <location>
        <begin position="94"/>
        <end position="124"/>
    </location>
</feature>
<reference evidence="3 4" key="2">
    <citation type="submission" date="2017-04" db="EMBL/GenBank/DDBJ databases">
        <title>CpG methylation of centromeres and impact of large insertions on vertebrate speciation.</title>
        <authorList>
            <person name="Ichikawa K."/>
            <person name="Yoshimura J."/>
            <person name="Morishita S."/>
        </authorList>
    </citation>
    <scope>NUCLEOTIDE SEQUENCE</scope>
    <source>
        <strain evidence="3 4">HSOK</strain>
    </source>
</reference>
<feature type="compositionally biased region" description="Pro residues" evidence="1">
    <location>
        <begin position="14"/>
        <end position="28"/>
    </location>
</feature>
<evidence type="ECO:0000313" key="3">
    <source>
        <dbReference type="Ensembl" id="ENSORLP00015017369.1"/>
    </source>
</evidence>
<evidence type="ECO:0000259" key="2">
    <source>
        <dbReference type="Pfam" id="PF15017"/>
    </source>
</evidence>
<reference evidence="3" key="3">
    <citation type="submission" date="2025-08" db="UniProtKB">
        <authorList>
            <consortium name="Ensembl"/>
        </authorList>
    </citation>
    <scope>IDENTIFICATION</scope>
    <source>
        <strain evidence="3">HSOK</strain>
    </source>
</reference>